<feature type="domain" description="Gfo/Idh/MocA-like oxidoreductase bacterial type C-terminal" evidence="2">
    <location>
        <begin position="288"/>
        <end position="521"/>
    </location>
</feature>
<proteinExistence type="predicted"/>
<dbReference type="Pfam" id="PF19051">
    <property type="entry name" value="GFO_IDH_MocA_C2"/>
    <property type="match status" value="1"/>
</dbReference>
<dbReference type="EMBL" id="OKRB01000078">
    <property type="protein sequence ID" value="SPE19253.1"/>
    <property type="molecule type" value="Genomic_DNA"/>
</dbReference>
<evidence type="ECO:0000313" key="4">
    <source>
        <dbReference type="Proteomes" id="UP000239735"/>
    </source>
</evidence>
<dbReference type="Proteomes" id="UP000239735">
    <property type="component" value="Unassembled WGS sequence"/>
</dbReference>
<protein>
    <submittedName>
        <fullName evidence="3">Oxidoreductase domain protein</fullName>
    </submittedName>
</protein>
<dbReference type="GO" id="GO:0000166">
    <property type="term" value="F:nucleotide binding"/>
    <property type="evidence" value="ECO:0007669"/>
    <property type="project" value="InterPro"/>
</dbReference>
<feature type="domain" description="Gfo/Idh/MocA-like oxidoreductase N-terminal" evidence="1">
    <location>
        <begin position="94"/>
        <end position="217"/>
    </location>
</feature>
<dbReference type="InterPro" id="IPR000683">
    <property type="entry name" value="Gfo/Idh/MocA-like_OxRdtase_N"/>
</dbReference>
<dbReference type="SUPFAM" id="SSF51735">
    <property type="entry name" value="NAD(P)-binding Rossmann-fold domains"/>
    <property type="match status" value="1"/>
</dbReference>
<dbReference type="Gene3D" id="3.40.50.720">
    <property type="entry name" value="NAD(P)-binding Rossmann-like Domain"/>
    <property type="match status" value="1"/>
</dbReference>
<name>A0A2N9L808_9BACT</name>
<gene>
    <name evidence="3" type="ORF">SBA5_220099</name>
</gene>
<dbReference type="InterPro" id="IPR050463">
    <property type="entry name" value="Gfo/Idh/MocA_oxidrdct_glycsds"/>
</dbReference>
<evidence type="ECO:0000259" key="1">
    <source>
        <dbReference type="Pfam" id="PF01408"/>
    </source>
</evidence>
<dbReference type="SUPFAM" id="SSF55347">
    <property type="entry name" value="Glyceraldehyde-3-phosphate dehydrogenase-like, C-terminal domain"/>
    <property type="match status" value="1"/>
</dbReference>
<dbReference type="InterPro" id="IPR043906">
    <property type="entry name" value="Gfo/Idh/MocA_OxRdtase_bact_C"/>
</dbReference>
<organism evidence="3 4">
    <name type="scientific">Candidatus Sulfuritelmatomonas gaucii</name>
    <dbReference type="NCBI Taxonomy" id="2043161"/>
    <lineage>
        <taxon>Bacteria</taxon>
        <taxon>Pseudomonadati</taxon>
        <taxon>Acidobacteriota</taxon>
        <taxon>Terriglobia</taxon>
        <taxon>Terriglobales</taxon>
        <taxon>Acidobacteriaceae</taxon>
        <taxon>Candidatus Sulfuritelmatomonas</taxon>
    </lineage>
</organism>
<evidence type="ECO:0000259" key="2">
    <source>
        <dbReference type="Pfam" id="PF19051"/>
    </source>
</evidence>
<reference evidence="4" key="1">
    <citation type="submission" date="2018-02" db="EMBL/GenBank/DDBJ databases">
        <authorList>
            <person name="Hausmann B."/>
        </authorList>
    </citation>
    <scope>NUCLEOTIDE SEQUENCE [LARGE SCALE GENOMIC DNA]</scope>
    <source>
        <strain evidence="4">Peat soil MAG SbA5</strain>
    </source>
</reference>
<dbReference type="InterPro" id="IPR036291">
    <property type="entry name" value="NAD(P)-bd_dom_sf"/>
</dbReference>
<dbReference type="PANTHER" id="PTHR43818">
    <property type="entry name" value="BCDNA.GH03377"/>
    <property type="match status" value="1"/>
</dbReference>
<accession>A0A2N9L808</accession>
<evidence type="ECO:0000313" key="3">
    <source>
        <dbReference type="EMBL" id="SPE19253.1"/>
    </source>
</evidence>
<dbReference type="Pfam" id="PF01408">
    <property type="entry name" value="GFO_IDH_MocA"/>
    <property type="match status" value="1"/>
</dbReference>
<dbReference type="PANTHER" id="PTHR43818:SF5">
    <property type="entry name" value="OXIDOREDUCTASE FAMILY PROTEIN"/>
    <property type="match status" value="1"/>
</dbReference>
<sequence length="536" mass="59253">MAALRDLALRASDAEATVNRLWPILSVSAATERMESHSLCYADRAIQSAEKMNGIAMILSPVSRRRFLATAGAAAALASSRHLRATRVSANNRINIGIFGWGMIGPTNTKAFLGYDDCRVVAACDIDKNRLQMALDAVNGKYGNKDCASYHDYRELLARDDIDAVMIAVPDHWHEIIATEAAARKKDIYGEKPLARTIHEQQAIVRAVEQNNLIWQTGSWQRSLPTFHKAAEIVRNGLIGNVTHVEVGLPGGPHDFPHTLPAFVARLSSLPEKITDPATIVPGTPAWNLAVTDPPPTLDYDTWIGPSKMEPYIDVRVFQNWRWNYNTGGGQLMDWIGHHGDIAHWGLGFDSTGPSEVEGFGEFPPANAIWNAATKYTIECLYRKEVTGYPNDVHMTIAGGSPAIAMGAKWIGPDGWVWVDRSGFDSSNPEWAKMDSLPESERKIQLYVSTEHRRNFLDCVRSRKPTIAPVETGHHSTIPGHLGLISMLVGRKIHWDVAKEEILNDTEASELLSRAYRAPWHLALTCPIAHMLGDPS</sequence>
<dbReference type="Gene3D" id="3.30.360.10">
    <property type="entry name" value="Dihydrodipicolinate Reductase, domain 2"/>
    <property type="match status" value="1"/>
</dbReference>
<dbReference type="AlphaFoldDB" id="A0A2N9L808"/>